<dbReference type="Gene3D" id="1.25.10.10">
    <property type="entry name" value="Leucine-rich Repeat Variant"/>
    <property type="match status" value="1"/>
</dbReference>
<dbReference type="EMBL" id="BAABFX010000042">
    <property type="protein sequence ID" value="GAA4401631.1"/>
    <property type="molecule type" value="Genomic_DNA"/>
</dbReference>
<sequence length="1512" mass="167030">MKAEQSSSETTSTPKHPAPTRMAGSTGGVADKLGNRYELAWAIRHALLCIQDERRSLTLEEIDPELADGSEFTYVNEHGEISVTQVKRQNNITDHWTIAALRGRGVLAAAARHVAAGRNFHFSSMTPSGALRVLAALSRQSADEQQFVAHLLTRELRPTFDELTAANVFGGSESAWQTLRGMWIEIEVEEQLVMTNAMLAEVSLEGATGELVAIAIGAVLLDNLRTRMTRRELLDALARDGIKPRDSLARRTSHEQVVATTQSWRGTIERELLSPSIERQEAADLVDLMATTRLALVVGAGGGGKSSVLYQAAGEFEAQGAEVLAFRLDRRGAFSSTIELGIQLGLPTSPVAALRLAADGREAFLIIDQLDAVSLASGRLSERYDVIADLIQEATAVDGVYVILACRLFDVENDHRIRKLDARNDVERLTVEPLPVESVADAVSAMGLDPDLLTAPQRALLRSPLNLVLLETIASQPGALNFTSRGSLFEAFWQRKEQTSEERRPGTLFNDVLARIANTASDNQTLSVPVEILGPGDFTKHARVLASEQVIAIEDDRVSFFHETFFDFTFARQWLSRQQSMVEFLSAQEQELFRRAQVRQILELLRERDPDRFRSEIEAVLSSADVRFHIKETVVAVFANVSDAKLEDVELVLHLAETESTLTKQLWLQLARPTWFGAFYAHGDLEGWLDSEDAALRDRCVNWMGNAGAKYGAEVAGLLTARNQSPDYVTWLRWVTQRVDLHHHRRLFELLLDAIRAGEINPADRNVWLSAHELAEHQPLWAIEMLKACFVESPSALVLGSDGKVALLGIHEYGATQMIEAACKAEPRAFAEAFVPHLLAVMDATHYDRHEQDLLRDRHFSLRLRIEPRHSDVDDAMYDGAADALGKWAQTSPESIESMLQLLADNEHEAAQSLLYRALIAGAVTFAPWAAELILQGGNRLKAGYLSDSHWLSREVVEAIAPIVSDEVHLQLEELFRDLPATYQSSDLHHRLRSFGYTAFKFLSALDAGRLTPLGVRRLQEYQRKFDRDLPEPPTGIITYTVGSPIGGPATSKMSNAQWLQAMAKHDNDDRDFGSEVGGARELAQQLKARTAEDPLRFAVLAMELTPETNEVYPGAILGGFGEASIPEEAQHAVFDAIRHVMSLGLDDCDRWLGWAVRHVSDEAPLDIVELVLDRALHAPDPVDNLPVFQRRDDHQPGRDLFQNGYNTSRGSLAESLGDLLVHDPDGMRTELVAPHLVELASDPVLSVRACVAHTVAACLRHARPRAYAAFERLIDADDLLLASDRLDDLMMYIGNADPEVVDPVIDRMLSSTDAEVRRAGGRMAAFAALQWGRSALMDRAVTSDVQVRGGLAEVCAARVDRSADSELVLSTLRRLMHDEDDEVRKKVGTLAGHLRGADLRPYAEFLADLIESPSYVHATPQLLITLQEAPGKVDDLVDLAAHRFLNVHGEDVADIRTGAAGDAHYISDLVVRGLAQTRDRGRITALLDILDRLLELGVYGVDRAIEGAVRD</sequence>
<feature type="region of interest" description="Disordered" evidence="1">
    <location>
        <begin position="1"/>
        <end position="29"/>
    </location>
</feature>
<evidence type="ECO:0008006" key="4">
    <source>
        <dbReference type="Google" id="ProtNLM"/>
    </source>
</evidence>
<evidence type="ECO:0000313" key="2">
    <source>
        <dbReference type="EMBL" id="GAA4401631.1"/>
    </source>
</evidence>
<dbReference type="InterPro" id="IPR011989">
    <property type="entry name" value="ARM-like"/>
</dbReference>
<reference evidence="3" key="1">
    <citation type="journal article" date="2019" name="Int. J. Syst. Evol. Microbiol.">
        <title>The Global Catalogue of Microorganisms (GCM) 10K type strain sequencing project: providing services to taxonomists for standard genome sequencing and annotation.</title>
        <authorList>
            <consortium name="The Broad Institute Genomics Platform"/>
            <consortium name="The Broad Institute Genome Sequencing Center for Infectious Disease"/>
            <person name="Wu L."/>
            <person name="Ma J."/>
        </authorList>
    </citation>
    <scope>NUCLEOTIDE SEQUENCE [LARGE SCALE GENOMIC DNA]</scope>
    <source>
        <strain evidence="3">JCM 17738</strain>
    </source>
</reference>
<dbReference type="InterPro" id="IPR027417">
    <property type="entry name" value="P-loop_NTPase"/>
</dbReference>
<keyword evidence="3" id="KW-1185">Reference proteome</keyword>
<dbReference type="InterPro" id="IPR016024">
    <property type="entry name" value="ARM-type_fold"/>
</dbReference>
<organism evidence="2 3">
    <name type="scientific">Ornithinibacter aureus</name>
    <dbReference type="NCBI Taxonomy" id="622664"/>
    <lineage>
        <taxon>Bacteria</taxon>
        <taxon>Bacillati</taxon>
        <taxon>Actinomycetota</taxon>
        <taxon>Actinomycetes</taxon>
        <taxon>Micrococcales</taxon>
        <taxon>Intrasporangiaceae</taxon>
        <taxon>Ornithinibacter</taxon>
    </lineage>
</organism>
<evidence type="ECO:0000313" key="3">
    <source>
        <dbReference type="Proteomes" id="UP001500390"/>
    </source>
</evidence>
<name>A0ABP8K7F7_9MICO</name>
<evidence type="ECO:0000256" key="1">
    <source>
        <dbReference type="SAM" id="MobiDB-lite"/>
    </source>
</evidence>
<comment type="caution">
    <text evidence="2">The sequence shown here is derived from an EMBL/GenBank/DDBJ whole genome shotgun (WGS) entry which is preliminary data.</text>
</comment>
<feature type="compositionally biased region" description="Polar residues" evidence="1">
    <location>
        <begin position="1"/>
        <end position="14"/>
    </location>
</feature>
<proteinExistence type="predicted"/>
<protein>
    <recommendedName>
        <fullName evidence="4">ATP-binding protein</fullName>
    </recommendedName>
</protein>
<gene>
    <name evidence="2" type="ORF">GCM10023153_30140</name>
</gene>
<dbReference type="SUPFAM" id="SSF48371">
    <property type="entry name" value="ARM repeat"/>
    <property type="match status" value="1"/>
</dbReference>
<dbReference type="SUPFAM" id="SSF52540">
    <property type="entry name" value="P-loop containing nucleoside triphosphate hydrolases"/>
    <property type="match status" value="1"/>
</dbReference>
<dbReference type="RefSeq" id="WP_246196951.1">
    <property type="nucleotide sequence ID" value="NZ_BAABFX010000042.1"/>
</dbReference>
<accession>A0ABP8K7F7</accession>
<dbReference type="Proteomes" id="UP001500390">
    <property type="component" value="Unassembled WGS sequence"/>
</dbReference>